<protein>
    <recommendedName>
        <fullName evidence="4">Methylamine utilization protein MauE</fullName>
    </recommendedName>
</protein>
<evidence type="ECO:0000256" key="3">
    <source>
        <dbReference type="ARBA" id="ARBA00004856"/>
    </source>
</evidence>
<keyword evidence="5 8" id="KW-0812">Transmembrane</keyword>
<evidence type="ECO:0000256" key="6">
    <source>
        <dbReference type="ARBA" id="ARBA00022989"/>
    </source>
</evidence>
<evidence type="ECO:0000313" key="11">
    <source>
        <dbReference type="EMBL" id="ATD09973.1"/>
    </source>
</evidence>
<sequence length="241" mass="27324">MKNATLFRMHTSSHICPFGLRARDLLSREGFCVDDNVLKSREQTNEFKATHNVDTTPQIFINDRHIGGYEALRRYLGKPSHKEKKNVYWPVLSIFLVALLLTFATQFPVDNLVEWIKPFIGFSMLLLAVQKIRDVHSFTNSFITYDLLAMRHLKYAYAYPYLELYAGVCMLTTLPAIYYAPVAIFIGLIGAISVFKAVYIDKKALKCACVGGDTDVPLGFISLTENVVMFSAGALMLYSYF</sequence>
<dbReference type="Gene3D" id="3.40.30.10">
    <property type="entry name" value="Glutaredoxin"/>
    <property type="match status" value="1"/>
</dbReference>
<evidence type="ECO:0000259" key="10">
    <source>
        <dbReference type="Pfam" id="PF07291"/>
    </source>
</evidence>
<evidence type="ECO:0000256" key="7">
    <source>
        <dbReference type="ARBA" id="ARBA00023136"/>
    </source>
</evidence>
<dbReference type="InterPro" id="IPR002109">
    <property type="entry name" value="Glutaredoxin"/>
</dbReference>
<feature type="transmembrane region" description="Helical" evidence="8">
    <location>
        <begin position="179"/>
        <end position="199"/>
    </location>
</feature>
<dbReference type="InterPro" id="IPR009908">
    <property type="entry name" value="Methylamine_util_MauE"/>
</dbReference>
<keyword evidence="12" id="KW-1185">Reference proteome</keyword>
<organism evidence="11 12">
    <name type="scientific">Pseudoalteromonas piscicida</name>
    <dbReference type="NCBI Taxonomy" id="43662"/>
    <lineage>
        <taxon>Bacteria</taxon>
        <taxon>Pseudomonadati</taxon>
        <taxon>Pseudomonadota</taxon>
        <taxon>Gammaproteobacteria</taxon>
        <taxon>Alteromonadales</taxon>
        <taxon>Pseudoalteromonadaceae</taxon>
        <taxon>Pseudoalteromonas</taxon>
    </lineage>
</organism>
<dbReference type="Pfam" id="PF07291">
    <property type="entry name" value="MauE"/>
    <property type="match status" value="1"/>
</dbReference>
<evidence type="ECO:0000256" key="4">
    <source>
        <dbReference type="ARBA" id="ARBA00019078"/>
    </source>
</evidence>
<dbReference type="Proteomes" id="UP000016521">
    <property type="component" value="Chromosome II"/>
</dbReference>
<dbReference type="Pfam" id="PF00462">
    <property type="entry name" value="Glutaredoxin"/>
    <property type="match status" value="1"/>
</dbReference>
<keyword evidence="7 8" id="KW-0472">Membrane</keyword>
<evidence type="ECO:0000256" key="5">
    <source>
        <dbReference type="ARBA" id="ARBA00022692"/>
    </source>
</evidence>
<dbReference type="EMBL" id="CP011925">
    <property type="protein sequence ID" value="ATD09973.1"/>
    <property type="molecule type" value="Genomic_DNA"/>
</dbReference>
<comment type="pathway">
    <text evidence="3">One-carbon metabolism; methylamine degradation.</text>
</comment>
<reference evidence="11 12" key="1">
    <citation type="submission" date="2015-06" db="EMBL/GenBank/DDBJ databases">
        <authorList>
            <person name="Xie B.-B."/>
            <person name="Rong J.-C."/>
            <person name="Qin Q.-L."/>
            <person name="Zhang Y.-Z."/>
        </authorList>
    </citation>
    <scope>NUCLEOTIDE SEQUENCE [LARGE SCALE GENOMIC DNA]</scope>
    <source>
        <strain evidence="11 12">JCM 20779</strain>
    </source>
</reference>
<accession>A0ABM6NLU2</accession>
<evidence type="ECO:0000313" key="12">
    <source>
        <dbReference type="Proteomes" id="UP000016521"/>
    </source>
</evidence>
<proteinExistence type="predicted"/>
<name>A0ABM6NLU2_PSEO7</name>
<dbReference type="InterPro" id="IPR036249">
    <property type="entry name" value="Thioredoxin-like_sf"/>
</dbReference>
<dbReference type="PROSITE" id="PS51354">
    <property type="entry name" value="GLUTAREDOXIN_2"/>
    <property type="match status" value="1"/>
</dbReference>
<gene>
    <name evidence="11" type="ORF">PPIS_b0915</name>
</gene>
<evidence type="ECO:0000256" key="8">
    <source>
        <dbReference type="SAM" id="Phobius"/>
    </source>
</evidence>
<feature type="domain" description="Methylamine utilisation protein MauE" evidence="10">
    <location>
        <begin position="111"/>
        <end position="238"/>
    </location>
</feature>
<comment type="subcellular location">
    <subcellularLocation>
        <location evidence="2">Membrane</location>
        <topology evidence="2">Multi-pass membrane protein</topology>
    </subcellularLocation>
</comment>
<feature type="domain" description="Glutaredoxin" evidence="9">
    <location>
        <begin position="13"/>
        <end position="66"/>
    </location>
</feature>
<evidence type="ECO:0000259" key="9">
    <source>
        <dbReference type="Pfam" id="PF00462"/>
    </source>
</evidence>
<evidence type="ECO:0000256" key="1">
    <source>
        <dbReference type="ARBA" id="ARBA00003475"/>
    </source>
</evidence>
<feature type="transmembrane region" description="Helical" evidence="8">
    <location>
        <begin position="87"/>
        <end position="109"/>
    </location>
</feature>
<dbReference type="SUPFAM" id="SSF52833">
    <property type="entry name" value="Thioredoxin-like"/>
    <property type="match status" value="1"/>
</dbReference>
<feature type="transmembrane region" description="Helical" evidence="8">
    <location>
        <begin position="220"/>
        <end position="240"/>
    </location>
</feature>
<keyword evidence="6 8" id="KW-1133">Transmembrane helix</keyword>
<comment type="function">
    <text evidence="1">May be specifically involved in the processing, transport, and/or maturation of the MADH beta-subunit.</text>
</comment>
<evidence type="ECO:0000256" key="2">
    <source>
        <dbReference type="ARBA" id="ARBA00004141"/>
    </source>
</evidence>